<keyword evidence="2" id="KW-1185">Reference proteome</keyword>
<sequence length="137" mass="16421">MRSSEQVLRQNKLFDQIYLYVTRKEWPWLRVPNELTALELRRRSREVLHNYNAEELLRKKSKVTIARKKGQLTMQRYLKTIVDYDAERMLADTFVDKLLEGFIKFPKIAEVKKEEALDELQALELEDKAEAQEHLIE</sequence>
<gene>
    <name evidence="1" type="ORF">G7K_6684-t1</name>
</gene>
<protein>
    <submittedName>
        <fullName evidence="1">Uncharacterized protein</fullName>
    </submittedName>
</protein>
<organism evidence="1 2">
    <name type="scientific">Saitoella complicata (strain BCRC 22490 / CBS 7301 / JCM 7358 / NBRC 10748 / NRRL Y-17804)</name>
    <dbReference type="NCBI Taxonomy" id="698492"/>
    <lineage>
        <taxon>Eukaryota</taxon>
        <taxon>Fungi</taxon>
        <taxon>Dikarya</taxon>
        <taxon>Ascomycota</taxon>
        <taxon>Taphrinomycotina</taxon>
        <taxon>Taphrinomycotina incertae sedis</taxon>
        <taxon>Saitoella</taxon>
    </lineage>
</organism>
<evidence type="ECO:0000313" key="1">
    <source>
        <dbReference type="EMBL" id="GAO52611.1"/>
    </source>
</evidence>
<reference evidence="1 2" key="3">
    <citation type="journal article" date="2015" name="Genome Announc.">
        <title>Draft Genome Sequence of the Archiascomycetous Yeast Saitoella complicata.</title>
        <authorList>
            <person name="Yamauchi K."/>
            <person name="Kondo S."/>
            <person name="Hamamoto M."/>
            <person name="Takahashi Y."/>
            <person name="Ogura Y."/>
            <person name="Hayashi T."/>
            <person name="Nishida H."/>
        </authorList>
    </citation>
    <scope>NUCLEOTIDE SEQUENCE [LARGE SCALE GENOMIC DNA]</scope>
    <source>
        <strain evidence="1 2">NRRL Y-17804</strain>
    </source>
</reference>
<reference evidence="1 2" key="1">
    <citation type="journal article" date="2011" name="J. Gen. Appl. Microbiol.">
        <title>Draft genome sequencing of the enigmatic yeast Saitoella complicata.</title>
        <authorList>
            <person name="Nishida H."/>
            <person name="Hamamoto M."/>
            <person name="Sugiyama J."/>
        </authorList>
    </citation>
    <scope>NUCLEOTIDE SEQUENCE [LARGE SCALE GENOMIC DNA]</scope>
    <source>
        <strain evidence="1 2">NRRL Y-17804</strain>
    </source>
</reference>
<proteinExistence type="predicted"/>
<reference evidence="1 2" key="2">
    <citation type="journal article" date="2014" name="J. Gen. Appl. Microbiol.">
        <title>The early diverging ascomycetous budding yeast Saitoella complicata has three histone deacetylases belonging to the Clr6, Hos2, and Rpd3 lineages.</title>
        <authorList>
            <person name="Nishida H."/>
            <person name="Matsumoto T."/>
            <person name="Kondo S."/>
            <person name="Hamamoto M."/>
            <person name="Yoshikawa H."/>
        </authorList>
    </citation>
    <scope>NUCLEOTIDE SEQUENCE [LARGE SCALE GENOMIC DNA]</scope>
    <source>
        <strain evidence="1 2">NRRL Y-17804</strain>
    </source>
</reference>
<dbReference type="EMBL" id="BACD03000076">
    <property type="protein sequence ID" value="GAO52611.1"/>
    <property type="molecule type" value="Genomic_DNA"/>
</dbReference>
<dbReference type="Proteomes" id="UP000033140">
    <property type="component" value="Unassembled WGS sequence"/>
</dbReference>
<name>A0A0E9NSH0_SAICN</name>
<accession>A0A0E9NSH0</accession>
<evidence type="ECO:0000313" key="2">
    <source>
        <dbReference type="Proteomes" id="UP000033140"/>
    </source>
</evidence>
<comment type="caution">
    <text evidence="1">The sequence shown here is derived from an EMBL/GenBank/DDBJ whole genome shotgun (WGS) entry which is preliminary data.</text>
</comment>
<dbReference type="AlphaFoldDB" id="A0A0E9NSH0"/>